<dbReference type="AlphaFoldDB" id="A0A2R8BT71"/>
<protein>
    <recommendedName>
        <fullName evidence="4">Holin-X, holin superfamily III</fullName>
    </recommendedName>
</protein>
<dbReference type="OrthoDB" id="7865288at2"/>
<dbReference type="Pfam" id="PF07332">
    <property type="entry name" value="Phage_holin_3_6"/>
    <property type="match status" value="1"/>
</dbReference>
<keyword evidence="1" id="KW-1133">Transmembrane helix</keyword>
<reference evidence="2 3" key="1">
    <citation type="submission" date="2018-03" db="EMBL/GenBank/DDBJ databases">
        <authorList>
            <person name="Keele B.F."/>
        </authorList>
    </citation>
    <scope>NUCLEOTIDE SEQUENCE [LARGE SCALE GENOMIC DNA]</scope>
    <source>
        <strain evidence="2 3">CECT 8504</strain>
    </source>
</reference>
<dbReference type="Proteomes" id="UP000244912">
    <property type="component" value="Unassembled WGS sequence"/>
</dbReference>
<accession>A0A2R8BT71</accession>
<dbReference type="EMBL" id="ONZF01000002">
    <property type="protein sequence ID" value="SPJ23387.1"/>
    <property type="molecule type" value="Genomic_DNA"/>
</dbReference>
<gene>
    <name evidence="2" type="ORF">PAA8504_01197</name>
</gene>
<evidence type="ECO:0000313" key="2">
    <source>
        <dbReference type="EMBL" id="SPJ23387.1"/>
    </source>
</evidence>
<name>A0A2R8BT71_9RHOB</name>
<keyword evidence="3" id="KW-1185">Reference proteome</keyword>
<sequence length="138" mass="14570">MSDHNDTTPRTENQSTMTLVREALTHVSSLVRSEVDLARTEVSENINKAVGALIALAVALVFAIVALNTLSAALVGWVANLTGLGAGWASLIVAVVFAIIAMIFLSKGRSDLKARSLAPTRTAANVQRDANTVREATK</sequence>
<evidence type="ECO:0000256" key="1">
    <source>
        <dbReference type="SAM" id="Phobius"/>
    </source>
</evidence>
<dbReference type="RefSeq" id="WP_108893226.1">
    <property type="nucleotide sequence ID" value="NZ_ONZF01000002.1"/>
</dbReference>
<feature type="transmembrane region" description="Helical" evidence="1">
    <location>
        <begin position="49"/>
        <end position="79"/>
    </location>
</feature>
<dbReference type="InterPro" id="IPR009937">
    <property type="entry name" value="Phage_holin_3_6"/>
</dbReference>
<evidence type="ECO:0000313" key="3">
    <source>
        <dbReference type="Proteomes" id="UP000244912"/>
    </source>
</evidence>
<evidence type="ECO:0008006" key="4">
    <source>
        <dbReference type="Google" id="ProtNLM"/>
    </source>
</evidence>
<keyword evidence="1" id="KW-0472">Membrane</keyword>
<feature type="transmembrane region" description="Helical" evidence="1">
    <location>
        <begin position="85"/>
        <end position="105"/>
    </location>
</feature>
<organism evidence="2 3">
    <name type="scientific">Palleronia abyssalis</name>
    <dbReference type="NCBI Taxonomy" id="1501240"/>
    <lineage>
        <taxon>Bacteria</taxon>
        <taxon>Pseudomonadati</taxon>
        <taxon>Pseudomonadota</taxon>
        <taxon>Alphaproteobacteria</taxon>
        <taxon>Rhodobacterales</taxon>
        <taxon>Roseobacteraceae</taxon>
        <taxon>Palleronia</taxon>
    </lineage>
</organism>
<proteinExistence type="predicted"/>
<keyword evidence="1" id="KW-0812">Transmembrane</keyword>